<name>A0A1H3PJF8_9BACT</name>
<accession>A0A1H3PJF8</accession>
<reference evidence="3" key="1">
    <citation type="submission" date="2016-10" db="EMBL/GenBank/DDBJ databases">
        <authorList>
            <person name="Varghese N."/>
            <person name="Submissions S."/>
        </authorList>
    </citation>
    <scope>NUCLEOTIDE SEQUENCE [LARGE SCALE GENOMIC DNA]</scope>
    <source>
        <strain evidence="3">CGMCC 1.8975</strain>
    </source>
</reference>
<feature type="signal peptide" evidence="1">
    <location>
        <begin position="1"/>
        <end position="19"/>
    </location>
</feature>
<proteinExistence type="predicted"/>
<dbReference type="RefSeq" id="WP_092744027.1">
    <property type="nucleotide sequence ID" value="NZ_FNOV01000035.1"/>
</dbReference>
<keyword evidence="3" id="KW-1185">Reference proteome</keyword>
<dbReference type="STRING" id="651662.SAMN04488069_1356"/>
<evidence type="ECO:0000313" key="2">
    <source>
        <dbReference type="EMBL" id="SDZ01211.1"/>
    </source>
</evidence>
<evidence type="ECO:0000256" key="1">
    <source>
        <dbReference type="SAM" id="SignalP"/>
    </source>
</evidence>
<dbReference type="EMBL" id="FNOV01000035">
    <property type="protein sequence ID" value="SDZ01211.1"/>
    <property type="molecule type" value="Genomic_DNA"/>
</dbReference>
<sequence length="152" mass="15917">MTTSAIFLAAHAAAKVASAVVAYKVRFSTALRSAWAAAKQTVNTITTAIMETISNPNFSADLANPVTANYDILHTAGNAAFVVRRIEGRKDVVMVATTRSAIAGGAKLFVRNGETFFHFAHISQFGQLDAADLSDLNITAADVAAATTTLNA</sequence>
<organism evidence="2 3">
    <name type="scientific">Hymenobacter psychrophilus</name>
    <dbReference type="NCBI Taxonomy" id="651662"/>
    <lineage>
        <taxon>Bacteria</taxon>
        <taxon>Pseudomonadati</taxon>
        <taxon>Bacteroidota</taxon>
        <taxon>Cytophagia</taxon>
        <taxon>Cytophagales</taxon>
        <taxon>Hymenobacteraceae</taxon>
        <taxon>Hymenobacter</taxon>
    </lineage>
</organism>
<protein>
    <submittedName>
        <fullName evidence="2">Uncharacterized protein</fullName>
    </submittedName>
</protein>
<keyword evidence="1" id="KW-0732">Signal</keyword>
<dbReference type="Proteomes" id="UP000199249">
    <property type="component" value="Unassembled WGS sequence"/>
</dbReference>
<dbReference type="AlphaFoldDB" id="A0A1H3PJF8"/>
<evidence type="ECO:0000313" key="3">
    <source>
        <dbReference type="Proteomes" id="UP000199249"/>
    </source>
</evidence>
<gene>
    <name evidence="2" type="ORF">SAMN04488069_1356</name>
</gene>
<feature type="chain" id="PRO_5011719563" evidence="1">
    <location>
        <begin position="20"/>
        <end position="152"/>
    </location>
</feature>